<name>A0A2M7T6B8_9ACTN</name>
<keyword evidence="1" id="KW-0812">Transmembrane</keyword>
<dbReference type="Proteomes" id="UP000230956">
    <property type="component" value="Unassembled WGS sequence"/>
</dbReference>
<proteinExistence type="predicted"/>
<accession>A0A2M7T6B8</accession>
<organism evidence="2 3">
    <name type="scientific">Candidatus Aquicultor secundus</name>
    <dbReference type="NCBI Taxonomy" id="1973895"/>
    <lineage>
        <taxon>Bacteria</taxon>
        <taxon>Bacillati</taxon>
        <taxon>Actinomycetota</taxon>
        <taxon>Candidatus Aquicultoria</taxon>
        <taxon>Candidatus Aquicultorales</taxon>
        <taxon>Candidatus Aquicultoraceae</taxon>
        <taxon>Candidatus Aquicultor</taxon>
    </lineage>
</organism>
<sequence length="80" mass="8293">MPVPKLRIPVGVGSTRSAAPLETKTLVIAAALLLHGLGHGGALGALIWIRFRPGDDTGARLAALAALASTGNVREMKWIQ</sequence>
<reference evidence="3" key="1">
    <citation type="submission" date="2017-09" db="EMBL/GenBank/DDBJ databases">
        <title>Depth-based differentiation of microbial function through sediment-hosted aquifers and enrichment of novel symbionts in the deep terrestrial subsurface.</title>
        <authorList>
            <person name="Probst A.J."/>
            <person name="Ladd B."/>
            <person name="Jarett J.K."/>
            <person name="Geller-Mcgrath D.E."/>
            <person name="Sieber C.M.K."/>
            <person name="Emerson J.B."/>
            <person name="Anantharaman K."/>
            <person name="Thomas B.C."/>
            <person name="Malmstrom R."/>
            <person name="Stieglmeier M."/>
            <person name="Klingl A."/>
            <person name="Woyke T."/>
            <person name="Ryan C.M."/>
            <person name="Banfield J.F."/>
        </authorList>
    </citation>
    <scope>NUCLEOTIDE SEQUENCE [LARGE SCALE GENOMIC DNA]</scope>
</reference>
<gene>
    <name evidence="2" type="ORF">COY37_08920</name>
</gene>
<dbReference type="AlphaFoldDB" id="A0A2M7T6B8"/>
<feature type="transmembrane region" description="Helical" evidence="1">
    <location>
        <begin position="26"/>
        <end position="49"/>
    </location>
</feature>
<keyword evidence="1" id="KW-1133">Transmembrane helix</keyword>
<evidence type="ECO:0000313" key="2">
    <source>
        <dbReference type="EMBL" id="PIZ36296.1"/>
    </source>
</evidence>
<evidence type="ECO:0000313" key="3">
    <source>
        <dbReference type="Proteomes" id="UP000230956"/>
    </source>
</evidence>
<evidence type="ECO:0000256" key="1">
    <source>
        <dbReference type="SAM" id="Phobius"/>
    </source>
</evidence>
<keyword evidence="1" id="KW-0472">Membrane</keyword>
<comment type="caution">
    <text evidence="2">The sequence shown here is derived from an EMBL/GenBank/DDBJ whole genome shotgun (WGS) entry which is preliminary data.</text>
</comment>
<protein>
    <submittedName>
        <fullName evidence="2">Uncharacterized protein</fullName>
    </submittedName>
</protein>
<dbReference type="EMBL" id="PFNG01000207">
    <property type="protein sequence ID" value="PIZ36296.1"/>
    <property type="molecule type" value="Genomic_DNA"/>
</dbReference>